<dbReference type="Proteomes" id="UP000004263">
    <property type="component" value="Unassembled WGS sequence"/>
</dbReference>
<keyword evidence="1" id="KW-0812">Transmembrane</keyword>
<keyword evidence="3" id="KW-1185">Reference proteome</keyword>
<organism evidence="2 3">
    <name type="scientific">Bermanella marisrubri</name>
    <dbReference type="NCBI Taxonomy" id="207949"/>
    <lineage>
        <taxon>Bacteria</taxon>
        <taxon>Pseudomonadati</taxon>
        <taxon>Pseudomonadota</taxon>
        <taxon>Gammaproteobacteria</taxon>
        <taxon>Oceanospirillales</taxon>
        <taxon>Oceanospirillaceae</taxon>
        <taxon>Bermanella</taxon>
    </lineage>
</organism>
<comment type="caution">
    <text evidence="2">The sequence shown here is derived from an EMBL/GenBank/DDBJ whole genome shotgun (WGS) entry which is preliminary data.</text>
</comment>
<gene>
    <name evidence="2" type="ORF">RED65_11410</name>
</gene>
<dbReference type="RefSeq" id="WP_007017409.1">
    <property type="nucleotide sequence ID" value="NZ_CH724113.1"/>
</dbReference>
<sequence length="120" mass="13768">MAYYETYLYAWIVYLAACVGFYWCVLKVSKYWENTDVRDYLRMFTAVILFTPASHEMDGIQAIAPAFMVFVAELLTYGFQESLQGLLPLLLALFLGATALAIHAYFKRSLPKKKQEKASE</sequence>
<keyword evidence="1" id="KW-0472">Membrane</keyword>
<dbReference type="STRING" id="207949.RED65_11410"/>
<accession>Q1N1A6</accession>
<protein>
    <submittedName>
        <fullName evidence="2">Uncharacterized protein</fullName>
    </submittedName>
</protein>
<keyword evidence="1" id="KW-1133">Transmembrane helix</keyword>
<evidence type="ECO:0000256" key="1">
    <source>
        <dbReference type="SAM" id="Phobius"/>
    </source>
</evidence>
<feature type="transmembrane region" description="Helical" evidence="1">
    <location>
        <begin position="86"/>
        <end position="106"/>
    </location>
</feature>
<proteinExistence type="predicted"/>
<name>Q1N1A6_9GAMM</name>
<feature type="transmembrane region" description="Helical" evidence="1">
    <location>
        <begin position="6"/>
        <end position="25"/>
    </location>
</feature>
<evidence type="ECO:0000313" key="2">
    <source>
        <dbReference type="EMBL" id="EAT11945.1"/>
    </source>
</evidence>
<evidence type="ECO:0000313" key="3">
    <source>
        <dbReference type="Proteomes" id="UP000004263"/>
    </source>
</evidence>
<dbReference type="EMBL" id="AAQH01000011">
    <property type="protein sequence ID" value="EAT11945.1"/>
    <property type="molecule type" value="Genomic_DNA"/>
</dbReference>
<dbReference type="AlphaFoldDB" id="Q1N1A6"/>
<dbReference type="HOGENOM" id="CLU_2045119_0_0_6"/>
<reference evidence="2 3" key="1">
    <citation type="submission" date="2006-03" db="EMBL/GenBank/DDBJ databases">
        <authorList>
            <person name="Pinhassi J."/>
            <person name="Pedros-Alio C."/>
            <person name="Ferriera S."/>
            <person name="Johnson J."/>
            <person name="Kravitz S."/>
            <person name="Halpern A."/>
            <person name="Remington K."/>
            <person name="Beeson K."/>
            <person name="Tran B."/>
            <person name="Rogers Y.-H."/>
            <person name="Friedman R."/>
            <person name="Venter J.C."/>
        </authorList>
    </citation>
    <scope>NUCLEOTIDE SEQUENCE [LARGE SCALE GENOMIC DNA]</scope>
    <source>
        <strain evidence="2 3">RED65</strain>
    </source>
</reference>